<protein>
    <submittedName>
        <fullName evidence="2">SusE outer membrane protein</fullName>
    </submittedName>
</protein>
<evidence type="ECO:0000259" key="1">
    <source>
        <dbReference type="Pfam" id="PF14292"/>
    </source>
</evidence>
<dbReference type="Gene3D" id="2.60.40.3620">
    <property type="match status" value="1"/>
</dbReference>
<evidence type="ECO:0000313" key="2">
    <source>
        <dbReference type="EMBL" id="SDX45123.1"/>
    </source>
</evidence>
<feature type="domain" description="SusE outer membrane protein" evidence="1">
    <location>
        <begin position="23"/>
        <end position="137"/>
    </location>
</feature>
<dbReference type="Proteomes" id="UP000198711">
    <property type="component" value="Unassembled WGS sequence"/>
</dbReference>
<dbReference type="EMBL" id="FNNO01000016">
    <property type="protein sequence ID" value="SDX45123.1"/>
    <property type="molecule type" value="Genomic_DNA"/>
</dbReference>
<dbReference type="RefSeq" id="WP_092726163.1">
    <property type="nucleotide sequence ID" value="NZ_FNNO01000016.1"/>
</dbReference>
<proteinExistence type="predicted"/>
<dbReference type="PROSITE" id="PS51257">
    <property type="entry name" value="PROKAR_LIPOPROTEIN"/>
    <property type="match status" value="1"/>
</dbReference>
<organism evidence="2 3">
    <name type="scientific">Hydrobacter penzbergensis</name>
    <dbReference type="NCBI Taxonomy" id="1235997"/>
    <lineage>
        <taxon>Bacteria</taxon>
        <taxon>Pseudomonadati</taxon>
        <taxon>Bacteroidota</taxon>
        <taxon>Chitinophagia</taxon>
        <taxon>Chitinophagales</taxon>
        <taxon>Chitinophagaceae</taxon>
        <taxon>Hydrobacter</taxon>
    </lineage>
</organism>
<comment type="caution">
    <text evidence="2">The sequence shown here is derived from an EMBL/GenBank/DDBJ whole genome shotgun (WGS) entry which is preliminary data.</text>
</comment>
<reference evidence="2 3" key="1">
    <citation type="submission" date="2016-10" db="EMBL/GenBank/DDBJ databases">
        <authorList>
            <person name="Varghese N."/>
            <person name="Submissions S."/>
        </authorList>
    </citation>
    <scope>NUCLEOTIDE SEQUENCE [LARGE SCALE GENOMIC DNA]</scope>
    <source>
        <strain evidence="2 3">DSM 25353</strain>
    </source>
</reference>
<gene>
    <name evidence="2" type="ORF">SAMN05444410_11651</name>
</gene>
<keyword evidence="3" id="KW-1185">Reference proteome</keyword>
<dbReference type="AlphaFoldDB" id="A0A8X8IHQ5"/>
<accession>A0A8X8IHQ5</accession>
<name>A0A8X8IHQ5_9BACT</name>
<dbReference type="Pfam" id="PF14292">
    <property type="entry name" value="SusE"/>
    <property type="match status" value="1"/>
</dbReference>
<evidence type="ECO:0000313" key="3">
    <source>
        <dbReference type="Proteomes" id="UP000198711"/>
    </source>
</evidence>
<dbReference type="InterPro" id="IPR025970">
    <property type="entry name" value="SusE"/>
</dbReference>
<sequence length="278" mass="30204">MKNIFKYLFFSSLLAITVASCKKDEARNYFEGGTNPVLTSSVSNTIALDYTMRDQEAIKLSWTNPNYKFTSGIGSQDVSYLVEIDTSGANFTNPGKQTVAVSKDLSLSIAQGQFNDYLLNQLQLKPGMSHNLEIRVKSYMANNAAMLISNVLKFAVTPYAIPPKVTPPSGGVLYLVGDATPGGWNNPVPVPSQQFTQISPTFYEITVALTGGKHYLFLPKNGDWSHKYAVKDNTIAGLGDSGGDFIADSGQDIPAPTASGTYKIQADFQRGKFIVTKQ</sequence>